<evidence type="ECO:0000256" key="1">
    <source>
        <dbReference type="ARBA" id="ARBA00008542"/>
    </source>
</evidence>
<reference evidence="4" key="1">
    <citation type="journal article" date="2010" name="ISME J.">
        <title>The complete genome sequence of the algal symbiont Dinoroseobacter shibae: a hitchhiker's guide to life in the sea.</title>
        <authorList>
            <person name="Wagner-Dobler I."/>
            <person name="Ballhausen B."/>
            <person name="Berger M."/>
            <person name="Brinkhoff T."/>
            <person name="Buchholz I."/>
            <person name="Bunk B."/>
            <person name="Cypionka H."/>
            <person name="Daniel R."/>
            <person name="Drepper T."/>
            <person name="Gerdts G."/>
            <person name="Hahnke S."/>
            <person name="Han C."/>
            <person name="Jahn D."/>
            <person name="Kalhoefer D."/>
            <person name="Kiss H."/>
            <person name="Klenk H.P."/>
            <person name="Kyrpides N."/>
            <person name="Liebl W."/>
            <person name="Liesegang H."/>
            <person name="Meincke L."/>
            <person name="Pati A."/>
            <person name="Petersen J."/>
            <person name="Piekarski T."/>
            <person name="Pommerenke C."/>
            <person name="Pradella S."/>
            <person name="Pukall R."/>
            <person name="Rabus R."/>
            <person name="Stackebrandt E."/>
            <person name="Thole S."/>
            <person name="Thompson L."/>
            <person name="Tielen P."/>
            <person name="Tomasch J."/>
            <person name="von Jan M."/>
            <person name="Wanphrut N."/>
            <person name="Wichels A."/>
            <person name="Zech H."/>
            <person name="Simon M."/>
        </authorList>
    </citation>
    <scope>NUCLEOTIDE SEQUENCE [LARGE SCALE GENOMIC DNA]</scope>
    <source>
        <strain evidence="4">DSM 16493 / NCIMB 14021 / DFL 12</strain>
    </source>
</reference>
<keyword evidence="4" id="KW-1185">Reference proteome</keyword>
<dbReference type="CDD" id="cd03134">
    <property type="entry name" value="GATase1_PfpI_like"/>
    <property type="match status" value="1"/>
</dbReference>
<dbReference type="KEGG" id="dsh:Dshi_0124"/>
<evidence type="ECO:0000313" key="3">
    <source>
        <dbReference type="EMBL" id="ABV91873.1"/>
    </source>
</evidence>
<dbReference type="Proteomes" id="UP000006833">
    <property type="component" value="Chromosome"/>
</dbReference>
<dbReference type="Gene3D" id="3.40.50.880">
    <property type="match status" value="1"/>
</dbReference>
<dbReference type="InterPro" id="IPR002818">
    <property type="entry name" value="DJ-1/PfpI"/>
</dbReference>
<comment type="similarity">
    <text evidence="1">Belongs to the peptidase C56 family.</text>
</comment>
<dbReference type="GO" id="GO:0006508">
    <property type="term" value="P:proteolysis"/>
    <property type="evidence" value="ECO:0007669"/>
    <property type="project" value="UniProtKB-KW"/>
</dbReference>
<keyword evidence="3" id="KW-0378">Hydrolase</keyword>
<dbReference type="PANTHER" id="PTHR42733:SF12">
    <property type="entry name" value="PROTEINASE"/>
    <property type="match status" value="1"/>
</dbReference>
<name>A8LKN0_DINSH</name>
<sequence length="194" mass="21172">MDTRRETDMTEITKARILIIATHGFEQSELEVPRDKLRDAGAQVHVASPDGNEIKGWDGDGWGRMAEVDLRIEDADSTQYDALVLPGGQINPDILRLDPAAIALIQAFRDRDRPVAAICHAPWLLIEAGLVAGREVTSWPSLRTDLANAGAQVVDVPVARDRGLITSRNPDDFDAFVAAIIEEVEKGQIRADAA</sequence>
<gene>
    <name evidence="3" type="ordered locus">Dshi_0124</name>
</gene>
<evidence type="ECO:0000313" key="4">
    <source>
        <dbReference type="Proteomes" id="UP000006833"/>
    </source>
</evidence>
<dbReference type="InterPro" id="IPR006286">
    <property type="entry name" value="C56_PfpI-like"/>
</dbReference>
<dbReference type="InterPro" id="IPR029062">
    <property type="entry name" value="Class_I_gatase-like"/>
</dbReference>
<accession>A8LKN0</accession>
<keyword evidence="3" id="KW-0645">Protease</keyword>
<proteinExistence type="inferred from homology"/>
<dbReference type="SUPFAM" id="SSF52317">
    <property type="entry name" value="Class I glutamine amidotransferase-like"/>
    <property type="match status" value="1"/>
</dbReference>
<dbReference type="GO" id="GO:0008233">
    <property type="term" value="F:peptidase activity"/>
    <property type="evidence" value="ECO:0007669"/>
    <property type="project" value="UniProtKB-KW"/>
</dbReference>
<feature type="domain" description="DJ-1/PfpI" evidence="2">
    <location>
        <begin position="16"/>
        <end position="183"/>
    </location>
</feature>
<dbReference type="PROSITE" id="PS51276">
    <property type="entry name" value="PEPTIDASE_C56_PFPI"/>
    <property type="match status" value="1"/>
</dbReference>
<dbReference type="Pfam" id="PF01965">
    <property type="entry name" value="DJ-1_PfpI"/>
    <property type="match status" value="1"/>
</dbReference>
<dbReference type="HOGENOM" id="CLU_000445_44_4_5"/>
<dbReference type="PANTHER" id="PTHR42733">
    <property type="entry name" value="DJ-1 PROTEIN"/>
    <property type="match status" value="1"/>
</dbReference>
<dbReference type="AlphaFoldDB" id="A8LKN0"/>
<dbReference type="EMBL" id="CP000830">
    <property type="protein sequence ID" value="ABV91873.1"/>
    <property type="molecule type" value="Genomic_DNA"/>
</dbReference>
<organism evidence="3 4">
    <name type="scientific">Dinoroseobacter shibae (strain DSM 16493 / NCIMB 14021 / DFL 12)</name>
    <dbReference type="NCBI Taxonomy" id="398580"/>
    <lineage>
        <taxon>Bacteria</taxon>
        <taxon>Pseudomonadati</taxon>
        <taxon>Pseudomonadota</taxon>
        <taxon>Alphaproteobacteria</taxon>
        <taxon>Rhodobacterales</taxon>
        <taxon>Roseobacteraceae</taxon>
        <taxon>Dinoroseobacter</taxon>
    </lineage>
</organism>
<dbReference type="eggNOG" id="COG0693">
    <property type="taxonomic scope" value="Bacteria"/>
</dbReference>
<protein>
    <submittedName>
        <fullName evidence="3">Intracellular protease</fullName>
    </submittedName>
</protein>
<dbReference type="STRING" id="398580.Dshi_0124"/>
<evidence type="ECO:0000259" key="2">
    <source>
        <dbReference type="Pfam" id="PF01965"/>
    </source>
</evidence>
<dbReference type="NCBIfam" id="TIGR01382">
    <property type="entry name" value="PfpI"/>
    <property type="match status" value="1"/>
</dbReference>